<reference evidence="2" key="1">
    <citation type="journal article" date="2019" name="Int. J. Syst. Evol. Microbiol.">
        <title>The Global Catalogue of Microorganisms (GCM) 10K type strain sequencing project: providing services to taxonomists for standard genome sequencing and annotation.</title>
        <authorList>
            <consortium name="The Broad Institute Genomics Platform"/>
            <consortium name="The Broad Institute Genome Sequencing Center for Infectious Disease"/>
            <person name="Wu L."/>
            <person name="Ma J."/>
        </authorList>
    </citation>
    <scope>NUCLEOTIDE SEQUENCE [LARGE SCALE GENOMIC DNA]</scope>
    <source>
        <strain evidence="2">JCM 17498</strain>
    </source>
</reference>
<accession>A0ABP7DCS9</accession>
<protein>
    <recommendedName>
        <fullName evidence="3">DUF465 domain-containing protein</fullName>
    </recommendedName>
</protein>
<proteinExistence type="predicted"/>
<sequence length="64" mass="7425">MADQYDPDPASRTGPDEHEYLLKRAQDHERLAGQTQDADARAIHLRLRKLYLTQADRIDVVHQD</sequence>
<organism evidence="1 2">
    <name type="scientific">Sphingomonas cynarae</name>
    <dbReference type="NCBI Taxonomy" id="930197"/>
    <lineage>
        <taxon>Bacteria</taxon>
        <taxon>Pseudomonadati</taxon>
        <taxon>Pseudomonadota</taxon>
        <taxon>Alphaproteobacteria</taxon>
        <taxon>Sphingomonadales</taxon>
        <taxon>Sphingomonadaceae</taxon>
        <taxon>Sphingomonas</taxon>
    </lineage>
</organism>
<name>A0ABP7DCS9_9SPHN</name>
<dbReference type="EMBL" id="BAABBF010000002">
    <property type="protein sequence ID" value="GAA3703914.1"/>
    <property type="molecule type" value="Genomic_DNA"/>
</dbReference>
<evidence type="ECO:0000313" key="1">
    <source>
        <dbReference type="EMBL" id="GAA3703914.1"/>
    </source>
</evidence>
<evidence type="ECO:0000313" key="2">
    <source>
        <dbReference type="Proteomes" id="UP001500523"/>
    </source>
</evidence>
<keyword evidence="2" id="KW-1185">Reference proteome</keyword>
<dbReference type="RefSeq" id="WP_344692451.1">
    <property type="nucleotide sequence ID" value="NZ_BAABBF010000002.1"/>
</dbReference>
<gene>
    <name evidence="1" type="ORF">GCM10022268_11900</name>
</gene>
<dbReference type="Proteomes" id="UP001500523">
    <property type="component" value="Unassembled WGS sequence"/>
</dbReference>
<evidence type="ECO:0008006" key="3">
    <source>
        <dbReference type="Google" id="ProtNLM"/>
    </source>
</evidence>
<comment type="caution">
    <text evidence="1">The sequence shown here is derived from an EMBL/GenBank/DDBJ whole genome shotgun (WGS) entry which is preliminary data.</text>
</comment>